<proteinExistence type="predicted"/>
<sequence>MPSQQSVTRVRLANISTCVTITVNTLNILVKTLMIHGLEAMMNTTQSLLKLIQHGSQMLPQTIKQGKNECAQLMEQTHVILSAIIGVYVRLDTGIELPPSTSNDIANFTQEKLAIHKAFQFIGDVHLMENDEVTAVTLFTVALEGFTSPTWMSIVAEQSV</sequence>
<accession>A0AAD7J333</accession>
<keyword evidence="2" id="KW-1185">Reference proteome</keyword>
<evidence type="ECO:0000313" key="2">
    <source>
        <dbReference type="Proteomes" id="UP001215598"/>
    </source>
</evidence>
<evidence type="ECO:0000313" key="1">
    <source>
        <dbReference type="EMBL" id="KAJ7755246.1"/>
    </source>
</evidence>
<gene>
    <name evidence="1" type="ORF">B0H16DRAFT_1690371</name>
</gene>
<dbReference type="EMBL" id="JARKIB010000050">
    <property type="protein sequence ID" value="KAJ7755246.1"/>
    <property type="molecule type" value="Genomic_DNA"/>
</dbReference>
<dbReference type="AlphaFoldDB" id="A0AAD7J333"/>
<dbReference type="Proteomes" id="UP001215598">
    <property type="component" value="Unassembled WGS sequence"/>
</dbReference>
<protein>
    <submittedName>
        <fullName evidence="1">Uncharacterized protein</fullName>
    </submittedName>
</protein>
<comment type="caution">
    <text evidence="1">The sequence shown here is derived from an EMBL/GenBank/DDBJ whole genome shotgun (WGS) entry which is preliminary data.</text>
</comment>
<organism evidence="1 2">
    <name type="scientific">Mycena metata</name>
    <dbReference type="NCBI Taxonomy" id="1033252"/>
    <lineage>
        <taxon>Eukaryota</taxon>
        <taxon>Fungi</taxon>
        <taxon>Dikarya</taxon>
        <taxon>Basidiomycota</taxon>
        <taxon>Agaricomycotina</taxon>
        <taxon>Agaricomycetes</taxon>
        <taxon>Agaricomycetidae</taxon>
        <taxon>Agaricales</taxon>
        <taxon>Marasmiineae</taxon>
        <taxon>Mycenaceae</taxon>
        <taxon>Mycena</taxon>
    </lineage>
</organism>
<reference evidence="1" key="1">
    <citation type="submission" date="2023-03" db="EMBL/GenBank/DDBJ databases">
        <title>Massive genome expansion in bonnet fungi (Mycena s.s.) driven by repeated elements and novel gene families across ecological guilds.</title>
        <authorList>
            <consortium name="Lawrence Berkeley National Laboratory"/>
            <person name="Harder C.B."/>
            <person name="Miyauchi S."/>
            <person name="Viragh M."/>
            <person name="Kuo A."/>
            <person name="Thoen E."/>
            <person name="Andreopoulos B."/>
            <person name="Lu D."/>
            <person name="Skrede I."/>
            <person name="Drula E."/>
            <person name="Henrissat B."/>
            <person name="Morin E."/>
            <person name="Kohler A."/>
            <person name="Barry K."/>
            <person name="LaButti K."/>
            <person name="Morin E."/>
            <person name="Salamov A."/>
            <person name="Lipzen A."/>
            <person name="Mereny Z."/>
            <person name="Hegedus B."/>
            <person name="Baldrian P."/>
            <person name="Stursova M."/>
            <person name="Weitz H."/>
            <person name="Taylor A."/>
            <person name="Grigoriev I.V."/>
            <person name="Nagy L.G."/>
            <person name="Martin F."/>
            <person name="Kauserud H."/>
        </authorList>
    </citation>
    <scope>NUCLEOTIDE SEQUENCE</scope>
    <source>
        <strain evidence="1">CBHHK182m</strain>
    </source>
</reference>
<name>A0AAD7J333_9AGAR</name>